<dbReference type="EMBL" id="NEDP02001568">
    <property type="protein sequence ID" value="OWF52959.1"/>
    <property type="molecule type" value="Genomic_DNA"/>
</dbReference>
<feature type="compositionally biased region" description="Basic residues" evidence="8">
    <location>
        <begin position="62"/>
        <end position="72"/>
    </location>
</feature>
<feature type="region of interest" description="Disordered" evidence="8">
    <location>
        <begin position="519"/>
        <end position="744"/>
    </location>
</feature>
<evidence type="ECO:0000256" key="5">
    <source>
        <dbReference type="ARBA" id="ARBA00022829"/>
    </source>
</evidence>
<feature type="compositionally biased region" description="Acidic residues" evidence="8">
    <location>
        <begin position="669"/>
        <end position="678"/>
    </location>
</feature>
<dbReference type="STRING" id="6573.A0A210QW22"/>
<feature type="compositionally biased region" description="Basic and acidic residues" evidence="8">
    <location>
        <begin position="519"/>
        <end position="528"/>
    </location>
</feature>
<dbReference type="GO" id="GO:0032133">
    <property type="term" value="C:chromosome passenger complex"/>
    <property type="evidence" value="ECO:0007669"/>
    <property type="project" value="TreeGrafter"/>
</dbReference>
<dbReference type="GO" id="GO:0030496">
    <property type="term" value="C:midbody"/>
    <property type="evidence" value="ECO:0007669"/>
    <property type="project" value="TreeGrafter"/>
</dbReference>
<feature type="compositionally biased region" description="Polar residues" evidence="8">
    <location>
        <begin position="260"/>
        <end position="270"/>
    </location>
</feature>
<dbReference type="InterPro" id="IPR005635">
    <property type="entry name" value="Inner_centromere_prot_ARK-bd"/>
</dbReference>
<feature type="compositionally biased region" description="Polar residues" evidence="8">
    <location>
        <begin position="213"/>
        <end position="248"/>
    </location>
</feature>
<evidence type="ECO:0000256" key="8">
    <source>
        <dbReference type="SAM" id="MobiDB-lite"/>
    </source>
</evidence>
<dbReference type="GO" id="GO:0005634">
    <property type="term" value="C:nucleus"/>
    <property type="evidence" value="ECO:0007669"/>
    <property type="project" value="UniProtKB-SubCell"/>
</dbReference>
<proteinExistence type="inferred from homology"/>
<keyword evidence="4" id="KW-0963">Cytoplasm</keyword>
<keyword evidence="11" id="KW-1185">Reference proteome</keyword>
<keyword evidence="5" id="KW-0159">Chromosome partition</keyword>
<evidence type="ECO:0000256" key="6">
    <source>
        <dbReference type="ARBA" id="ARBA00023212"/>
    </source>
</evidence>
<feature type="compositionally biased region" description="Basic and acidic residues" evidence="8">
    <location>
        <begin position="569"/>
        <end position="584"/>
    </location>
</feature>
<dbReference type="Proteomes" id="UP000242188">
    <property type="component" value="Unassembled WGS sequence"/>
</dbReference>
<comment type="subcellular location">
    <subcellularLocation>
        <location evidence="2">Cytoplasm</location>
        <location evidence="2">Cytoskeleton</location>
        <location evidence="2">Spindle</location>
    </subcellularLocation>
    <subcellularLocation>
        <location evidence="1">Nucleus</location>
    </subcellularLocation>
</comment>
<feature type="region of interest" description="Disordered" evidence="8">
    <location>
        <begin position="56"/>
        <end position="135"/>
    </location>
</feature>
<dbReference type="OrthoDB" id="6123at2759"/>
<dbReference type="AlphaFoldDB" id="A0A210QW22"/>
<evidence type="ECO:0000256" key="1">
    <source>
        <dbReference type="ARBA" id="ARBA00004123"/>
    </source>
</evidence>
<reference evidence="10 11" key="1">
    <citation type="journal article" date="2017" name="Nat. Ecol. Evol.">
        <title>Scallop genome provides insights into evolution of bilaterian karyotype and development.</title>
        <authorList>
            <person name="Wang S."/>
            <person name="Zhang J."/>
            <person name="Jiao W."/>
            <person name="Li J."/>
            <person name="Xun X."/>
            <person name="Sun Y."/>
            <person name="Guo X."/>
            <person name="Huan P."/>
            <person name="Dong B."/>
            <person name="Zhang L."/>
            <person name="Hu X."/>
            <person name="Sun X."/>
            <person name="Wang J."/>
            <person name="Zhao C."/>
            <person name="Wang Y."/>
            <person name="Wang D."/>
            <person name="Huang X."/>
            <person name="Wang R."/>
            <person name="Lv J."/>
            <person name="Li Y."/>
            <person name="Zhang Z."/>
            <person name="Liu B."/>
            <person name="Lu W."/>
            <person name="Hui Y."/>
            <person name="Liang J."/>
            <person name="Zhou Z."/>
            <person name="Hou R."/>
            <person name="Li X."/>
            <person name="Liu Y."/>
            <person name="Li H."/>
            <person name="Ning X."/>
            <person name="Lin Y."/>
            <person name="Zhao L."/>
            <person name="Xing Q."/>
            <person name="Dou J."/>
            <person name="Li Y."/>
            <person name="Mao J."/>
            <person name="Guo H."/>
            <person name="Dou H."/>
            <person name="Li T."/>
            <person name="Mu C."/>
            <person name="Jiang W."/>
            <person name="Fu Q."/>
            <person name="Fu X."/>
            <person name="Miao Y."/>
            <person name="Liu J."/>
            <person name="Yu Q."/>
            <person name="Li R."/>
            <person name="Liao H."/>
            <person name="Li X."/>
            <person name="Kong Y."/>
            <person name="Jiang Z."/>
            <person name="Chourrout D."/>
            <person name="Li R."/>
            <person name="Bao Z."/>
        </authorList>
    </citation>
    <scope>NUCLEOTIDE SEQUENCE [LARGE SCALE GENOMIC DNA]</scope>
    <source>
        <strain evidence="10 11">PY_sf001</strain>
    </source>
</reference>
<evidence type="ECO:0000256" key="2">
    <source>
        <dbReference type="ARBA" id="ARBA00004186"/>
    </source>
</evidence>
<dbReference type="GO" id="GO:0000281">
    <property type="term" value="P:mitotic cytokinesis"/>
    <property type="evidence" value="ECO:0007669"/>
    <property type="project" value="TreeGrafter"/>
</dbReference>
<evidence type="ECO:0000259" key="9">
    <source>
        <dbReference type="Pfam" id="PF03941"/>
    </source>
</evidence>
<dbReference type="GO" id="GO:0000776">
    <property type="term" value="C:kinetochore"/>
    <property type="evidence" value="ECO:0007669"/>
    <property type="project" value="TreeGrafter"/>
</dbReference>
<evidence type="ECO:0000256" key="7">
    <source>
        <dbReference type="ARBA" id="ARBA00023242"/>
    </source>
</evidence>
<evidence type="ECO:0000256" key="4">
    <source>
        <dbReference type="ARBA" id="ARBA00022490"/>
    </source>
</evidence>
<protein>
    <submittedName>
        <fullName evidence="10">Inner centromere protein</fullName>
    </submittedName>
</protein>
<dbReference type="Gene3D" id="6.10.250.2990">
    <property type="match status" value="1"/>
</dbReference>
<dbReference type="Pfam" id="PF03941">
    <property type="entry name" value="INCENP_ARK-bind"/>
    <property type="match status" value="1"/>
</dbReference>
<feature type="region of interest" description="Disordered" evidence="8">
    <location>
        <begin position="1113"/>
        <end position="1153"/>
    </location>
</feature>
<feature type="region of interest" description="Disordered" evidence="8">
    <location>
        <begin position="866"/>
        <end position="1027"/>
    </location>
</feature>
<dbReference type="GO" id="GO:0051257">
    <property type="term" value="P:meiotic spindle midzone assembly"/>
    <property type="evidence" value="ECO:0007669"/>
    <property type="project" value="TreeGrafter"/>
</dbReference>
<dbReference type="PANTHER" id="PTHR13142:SF1">
    <property type="entry name" value="INNER CENTROMERE PROTEIN"/>
    <property type="match status" value="1"/>
</dbReference>
<accession>A0A210QW22</accession>
<comment type="caution">
    <text evidence="10">The sequence shown here is derived from an EMBL/GenBank/DDBJ whole genome shotgun (WGS) entry which is preliminary data.</text>
</comment>
<feature type="compositionally biased region" description="Basic residues" evidence="8">
    <location>
        <begin position="320"/>
        <end position="341"/>
    </location>
</feature>
<dbReference type="GO" id="GO:1990385">
    <property type="term" value="C:meiotic spindle midzone"/>
    <property type="evidence" value="ECO:0007669"/>
    <property type="project" value="TreeGrafter"/>
</dbReference>
<dbReference type="GO" id="GO:0051310">
    <property type="term" value="P:metaphase chromosome alignment"/>
    <property type="evidence" value="ECO:0007669"/>
    <property type="project" value="TreeGrafter"/>
</dbReference>
<organism evidence="10 11">
    <name type="scientific">Mizuhopecten yessoensis</name>
    <name type="common">Japanese scallop</name>
    <name type="synonym">Patinopecten yessoensis</name>
    <dbReference type="NCBI Taxonomy" id="6573"/>
    <lineage>
        <taxon>Eukaryota</taxon>
        <taxon>Metazoa</taxon>
        <taxon>Spiralia</taxon>
        <taxon>Lophotrochozoa</taxon>
        <taxon>Mollusca</taxon>
        <taxon>Bivalvia</taxon>
        <taxon>Autobranchia</taxon>
        <taxon>Pteriomorphia</taxon>
        <taxon>Pectinida</taxon>
        <taxon>Pectinoidea</taxon>
        <taxon>Pectinidae</taxon>
        <taxon>Mizuhopecten</taxon>
    </lineage>
</organism>
<feature type="region of interest" description="Disordered" evidence="8">
    <location>
        <begin position="211"/>
        <end position="342"/>
    </location>
</feature>
<feature type="region of interest" description="Disordered" evidence="8">
    <location>
        <begin position="1054"/>
        <end position="1074"/>
    </location>
</feature>
<evidence type="ECO:0000256" key="3">
    <source>
        <dbReference type="ARBA" id="ARBA00010042"/>
    </source>
</evidence>
<feature type="compositionally biased region" description="Basic and acidic residues" evidence="8">
    <location>
        <begin position="82"/>
        <end position="91"/>
    </location>
</feature>
<keyword evidence="7" id="KW-0539">Nucleus</keyword>
<feature type="compositionally biased region" description="Polar residues" evidence="8">
    <location>
        <begin position="639"/>
        <end position="652"/>
    </location>
</feature>
<sequence length="1225" mass="139700">MNRGPTSFIHTIGLDSYRSINQYMQTIEEQQAQFHQWLEDIVTDCKAAFEKPDIRLLPKTPSAKRGKKKTKKRDSSDVFEPPTKKCLRDNNDIDVELEVDQQRRQARPRRAASRTVSNSSVKTAKTRQKKQISEDGPQLSIIKVIEKENSSHVFSVSTPENDRLHVTKATPNTMPAERSPLRKHAVSGPCMKKAGPGHVKEKVHVFEDLIEVSSPTTPKNNSCTTTPRNNSCTTPVTQTKPRMATTSDIDNETEPVPETPEQSNSPSVTPATVKGPGKHLATSAEETPTHISQTTSNIAETPNTTLTDSAHIGSEERRLSSRRSSGRRSRRSSKASLRKSLKMLASQSKLEVTKLRSQLQIPAMVSTASFNQDSPSTDGFLNGTPTTERKIVHTKLKLKKKEIAVESPAIADQQISKATSHSENNGNVRAFNQQHCEQSDKVLNTPKAKWDVDESFDEMEVRSLQIVYVEDSDIELISDIEDNKKNNEDSDVCEKNKNSNAKFGRSTFNTRDICKVESEIPREMKESPSSEEVSSKSMNLDVKPVRASTRTKQRKNTATSSVSSNDDSSLDRDSGLGKETDVTRSTRSKIRKPKTTTSSVDESDADDERMGNEDVVPVRQSTRTKQRKQTTSTASTTSDLGDSTSEPPIRTSSRTKQRKNTAASSVSSVDDEVMEVDGDSQIRQSTRSKARKPRVAPVSVSSDEGDDPFLMPGAPPMRSTRTKTRKRQLDEDNSADESISKKSCTEYSLSQVEDSFEQLERLCNSSADFSKIKEGSPSDTGSAGKTPLCLSKKPASFVNNLSKVIPPSAFTTGIAKSFIKQKMSPAKLTVKEQQELRKKELTEKQKKDEQRLQQRDALLKIRIEEQRKKREERMKKAADQRQLLQEHDKDLKNKIQRQRVEKLQQTENMREEKLKEEREKQKIRMKKMQEAEERRKQDEEERLRKLKEQEEEEKRILDLQAKKREQEQKERQRVILEERRRQEERATQLERERQAEQERLKQTLEEERQKEAERQRQKEQREKAVAMAQAEKEKLELEKRKERELLLKKNLEKKKEMAKIQQEKWDKQKEEQKRQAAELQNLIAKHNASVTGPAQIKINTLPKPNFNTTHNMTQSTNSDSYEMTPVRKPSWNSENYDITDMKSDDSTDDDERPRRKIPAWALGPNLKASLINQHYHPPQLEELFGPIDPPDLNQFFNKKKARFNKRTSSAHWDSPIMKPGTTFLN</sequence>
<name>A0A210QW22_MIZYE</name>
<feature type="compositionally biased region" description="Polar residues" evidence="8">
    <location>
        <begin position="284"/>
        <end position="308"/>
    </location>
</feature>
<gene>
    <name evidence="10" type="ORF">KP79_PYT06703</name>
</gene>
<feature type="compositionally biased region" description="Low complexity" evidence="8">
    <location>
        <begin position="629"/>
        <end position="638"/>
    </location>
</feature>
<evidence type="ECO:0000313" key="11">
    <source>
        <dbReference type="Proteomes" id="UP000242188"/>
    </source>
</evidence>
<feature type="region of interest" description="Disordered" evidence="8">
    <location>
        <begin position="484"/>
        <end position="505"/>
    </location>
</feature>
<feature type="compositionally biased region" description="Basic and acidic residues" evidence="8">
    <location>
        <begin position="484"/>
        <end position="497"/>
    </location>
</feature>
<feature type="domain" description="Inner centromere protein ARK-binding" evidence="9">
    <location>
        <begin position="1140"/>
        <end position="1196"/>
    </location>
</feature>
<keyword evidence="6" id="KW-0206">Cytoskeleton</keyword>
<comment type="similarity">
    <text evidence="3">Belongs to the INCENP family.</text>
</comment>
<dbReference type="PANTHER" id="PTHR13142">
    <property type="entry name" value="INNER CENTROMERE PROTEIN"/>
    <property type="match status" value="1"/>
</dbReference>
<evidence type="ECO:0000313" key="10">
    <source>
        <dbReference type="EMBL" id="OWF52959.1"/>
    </source>
</evidence>